<organism evidence="7 8">
    <name type="scientific">Sphagnum troendelagicum</name>
    <dbReference type="NCBI Taxonomy" id="128251"/>
    <lineage>
        <taxon>Eukaryota</taxon>
        <taxon>Viridiplantae</taxon>
        <taxon>Streptophyta</taxon>
        <taxon>Embryophyta</taxon>
        <taxon>Bryophyta</taxon>
        <taxon>Sphagnophytina</taxon>
        <taxon>Sphagnopsida</taxon>
        <taxon>Sphagnales</taxon>
        <taxon>Sphagnaceae</taxon>
        <taxon>Sphagnum</taxon>
    </lineage>
</organism>
<sequence length="446" mass="48176">MAPPAGNCAAASLHNGDDGTLGGQDDANVVVQGGAVAERTISCLRGRQAAEGVATVLAIATAVPPTEFLQSEYPDFLFRVCNCDAKIALKDKFRRICEKTEIRKRNIFLTEEVLKANPSICFPDAGHSLRDRQEVAAVQVPKLAQEAAVKAIKEWGRPKSDITHVVFGTTCGIHMPGADLQFSKLMGLETTVKRVMMYQIGCNGGAAVVRVAKDLAENNKGARVLVVCSEGTALGFVPPNESKPEELVETALFGDGAACVIVGADPIPKVERSLFELLWAGECFIPETDKAVYGNFTEVGMEFHLTRKVPFLISENIAKLLNQARKIVNNPNWNDMFWAIHGGGPAILKKIETALQLAPHKLAATREVLREYGNVYSGSCLFALDQIRLRSLAMDASTTGESCEYGFLCAFGPGVTIDALLLRSVPTSTNYFGDDKENYTPNAVLP</sequence>
<dbReference type="Proteomes" id="UP001497512">
    <property type="component" value="Chromosome 9"/>
</dbReference>
<dbReference type="Pfam" id="PF00195">
    <property type="entry name" value="Chal_sti_synt_N"/>
    <property type="match status" value="1"/>
</dbReference>
<dbReference type="PROSITE" id="PS00441">
    <property type="entry name" value="CHALCONE_SYNTH"/>
    <property type="match status" value="1"/>
</dbReference>
<dbReference type="Gene3D" id="3.40.47.10">
    <property type="match status" value="2"/>
</dbReference>
<feature type="domain" description="Chalcone/stilbene synthase C-terminal" evidence="6">
    <location>
        <begin position="277"/>
        <end position="426"/>
    </location>
</feature>
<evidence type="ECO:0000313" key="8">
    <source>
        <dbReference type="Proteomes" id="UP001497512"/>
    </source>
</evidence>
<dbReference type="InterPro" id="IPR001099">
    <property type="entry name" value="Chalcone/stilbene_synt_N"/>
</dbReference>
<keyword evidence="3 4" id="KW-0012">Acyltransferase</keyword>
<accession>A0ABP0V3K6</accession>
<evidence type="ECO:0000259" key="6">
    <source>
        <dbReference type="Pfam" id="PF02797"/>
    </source>
</evidence>
<dbReference type="InterPro" id="IPR018088">
    <property type="entry name" value="Chalcone/stilbene_synthase_AS"/>
</dbReference>
<comment type="similarity">
    <text evidence="1 4">Belongs to the thiolase-like superfamily. Chalcone/stilbene synthases family.</text>
</comment>
<reference evidence="7" key="1">
    <citation type="submission" date="2024-02" db="EMBL/GenBank/DDBJ databases">
        <authorList>
            <consortium name="ELIXIR-Norway"/>
            <consortium name="Elixir Norway"/>
        </authorList>
    </citation>
    <scope>NUCLEOTIDE SEQUENCE</scope>
</reference>
<dbReference type="SUPFAM" id="SSF53901">
    <property type="entry name" value="Thiolase-like"/>
    <property type="match status" value="2"/>
</dbReference>
<evidence type="ECO:0008006" key="9">
    <source>
        <dbReference type="Google" id="ProtNLM"/>
    </source>
</evidence>
<keyword evidence="8" id="KW-1185">Reference proteome</keyword>
<dbReference type="PANTHER" id="PTHR11877">
    <property type="entry name" value="HYDROXYMETHYLGLUTARYL-COA SYNTHASE"/>
    <property type="match status" value="1"/>
</dbReference>
<name>A0ABP0V3K6_9BRYO</name>
<dbReference type="Pfam" id="PF02797">
    <property type="entry name" value="Chal_sti_synt_C"/>
    <property type="match status" value="1"/>
</dbReference>
<dbReference type="InterPro" id="IPR011141">
    <property type="entry name" value="Polyketide_synthase_type-III"/>
</dbReference>
<feature type="domain" description="Chalcone/stilbene synthase N-terminal" evidence="5">
    <location>
        <begin position="45"/>
        <end position="266"/>
    </location>
</feature>
<evidence type="ECO:0000256" key="3">
    <source>
        <dbReference type="ARBA" id="ARBA00023315"/>
    </source>
</evidence>
<dbReference type="CDD" id="cd00831">
    <property type="entry name" value="CHS_like"/>
    <property type="match status" value="1"/>
</dbReference>
<dbReference type="EMBL" id="OZ019901">
    <property type="protein sequence ID" value="CAK9236593.1"/>
    <property type="molecule type" value="Genomic_DNA"/>
</dbReference>
<keyword evidence="2 4" id="KW-0808">Transferase</keyword>
<proteinExistence type="inferred from homology"/>
<dbReference type="PANTHER" id="PTHR11877:SF14">
    <property type="entry name" value="CHALCONE SYNTHASE"/>
    <property type="match status" value="1"/>
</dbReference>
<gene>
    <name evidence="7" type="ORF">CSSPTR1EN2_LOCUS22993</name>
</gene>
<evidence type="ECO:0000259" key="5">
    <source>
        <dbReference type="Pfam" id="PF00195"/>
    </source>
</evidence>
<evidence type="ECO:0000313" key="7">
    <source>
        <dbReference type="EMBL" id="CAK9236593.1"/>
    </source>
</evidence>
<protein>
    <recommendedName>
        <fullName evidence="9">Chalcone synthase</fullName>
    </recommendedName>
</protein>
<evidence type="ECO:0000256" key="1">
    <source>
        <dbReference type="ARBA" id="ARBA00005531"/>
    </source>
</evidence>
<dbReference type="InterPro" id="IPR016039">
    <property type="entry name" value="Thiolase-like"/>
</dbReference>
<evidence type="ECO:0000256" key="4">
    <source>
        <dbReference type="RuleBase" id="RU003633"/>
    </source>
</evidence>
<dbReference type="InterPro" id="IPR012328">
    <property type="entry name" value="Chalcone/stilbene_synt_C"/>
</dbReference>
<evidence type="ECO:0000256" key="2">
    <source>
        <dbReference type="ARBA" id="ARBA00022679"/>
    </source>
</evidence>